<dbReference type="GO" id="GO:0016791">
    <property type="term" value="F:phosphatase activity"/>
    <property type="evidence" value="ECO:0007669"/>
    <property type="project" value="TreeGrafter"/>
</dbReference>
<gene>
    <name evidence="4" type="ORF">GWK15_09415</name>
    <name evidence="3" type="ORF">GXW75_10750</name>
</gene>
<name>A0A9X9WHC0_9PROT</name>
<dbReference type="InterPro" id="IPR001932">
    <property type="entry name" value="PPM-type_phosphatase-like_dom"/>
</dbReference>
<dbReference type="Gene3D" id="3.60.40.10">
    <property type="entry name" value="PPM-type phosphatase domain"/>
    <property type="match status" value="1"/>
</dbReference>
<dbReference type="SUPFAM" id="SSF49879">
    <property type="entry name" value="SMAD/FHA domain"/>
    <property type="match status" value="1"/>
</dbReference>
<dbReference type="Pfam" id="PF00498">
    <property type="entry name" value="FHA"/>
    <property type="match status" value="1"/>
</dbReference>
<dbReference type="EMBL" id="JAAVUP010000002">
    <property type="protein sequence ID" value="NKE17160.1"/>
    <property type="molecule type" value="Genomic_DNA"/>
</dbReference>
<keyword evidence="5" id="KW-1185">Reference proteome</keyword>
<evidence type="ECO:0000313" key="6">
    <source>
        <dbReference type="Proteomes" id="UP001138708"/>
    </source>
</evidence>
<dbReference type="PANTHER" id="PTHR43156">
    <property type="entry name" value="STAGE II SPORULATION PROTEIN E-RELATED"/>
    <property type="match status" value="1"/>
</dbReference>
<reference evidence="4 5" key="2">
    <citation type="submission" date="2020-02" db="EMBL/GenBank/DDBJ databases">
        <authorList>
            <person name="Sun Q."/>
            <person name="Inoue M."/>
        </authorList>
    </citation>
    <scope>NUCLEOTIDE SEQUENCE [LARGE SCALE GENOMIC DNA]</scope>
    <source>
        <strain evidence="4 5">KCTC 22478</strain>
    </source>
</reference>
<evidence type="ECO:0000313" key="5">
    <source>
        <dbReference type="Proteomes" id="UP000746741"/>
    </source>
</evidence>
<dbReference type="Proteomes" id="UP001138708">
    <property type="component" value="Unassembled WGS sequence"/>
</dbReference>
<dbReference type="RefSeq" id="WP_168041025.1">
    <property type="nucleotide sequence ID" value="NZ_JAAEDK010000020.1"/>
</dbReference>
<evidence type="ECO:0000259" key="2">
    <source>
        <dbReference type="PROSITE" id="PS50006"/>
    </source>
</evidence>
<evidence type="ECO:0000256" key="1">
    <source>
        <dbReference type="ARBA" id="ARBA00022801"/>
    </source>
</evidence>
<dbReference type="Pfam" id="PF07228">
    <property type="entry name" value="SpoIIE"/>
    <property type="match status" value="1"/>
</dbReference>
<reference evidence="3" key="1">
    <citation type="submission" date="2020-01" db="EMBL/GenBank/DDBJ databases">
        <authorList>
            <person name="Rat A."/>
        </authorList>
    </citation>
    <scope>NUCLEOTIDE SEQUENCE</scope>
    <source>
        <strain evidence="3">LMG 31161</strain>
    </source>
</reference>
<dbReference type="InterPro" id="IPR008984">
    <property type="entry name" value="SMAD_FHA_dom_sf"/>
</dbReference>
<sequence length="380" mass="40716">MTEDATERHAPDSDRTMLRRLAPATAEENPVVHLIEVEPAEGVAAQRIRLGPAPLLIGRTGQNGLVLPSPDVSRSHCVLVLEDDAVIVTDLGSTNGTLVDGRVTGGPTRLMPGSRLRLGPFTLVYRSGRSSDLAREEEVERDLARAGRYVAALLPPPIAEGRILADWRFVPSARIGGDGFGYGWLDEDRFAVWLLDVAGHGAGSALLAASAMNTLREHGLPGVDFADPVAVMEAVNARFQMDRHGGLFFSLWYGVCDLAASRLAFGCAGQHPAYLILPGGEAPAPLHVKAPAIGITPDWPFRRGEAELAPGARLHLFSDGAFELTAPDGRELGLSDFLPHLQAPEAAELPEPERLLRTVRDLARPGPLDDDVSILTLDFA</sequence>
<protein>
    <submittedName>
        <fullName evidence="3">SpoIIE family protein phosphatase</fullName>
    </submittedName>
</protein>
<dbReference type="Proteomes" id="UP000746741">
    <property type="component" value="Unassembled WGS sequence"/>
</dbReference>
<dbReference type="InterPro" id="IPR036457">
    <property type="entry name" value="PPM-type-like_dom_sf"/>
</dbReference>
<dbReference type="PANTHER" id="PTHR43156:SF2">
    <property type="entry name" value="STAGE II SPORULATION PROTEIN E"/>
    <property type="match status" value="1"/>
</dbReference>
<feature type="domain" description="FHA" evidence="2">
    <location>
        <begin position="55"/>
        <end position="104"/>
    </location>
</feature>
<comment type="caution">
    <text evidence="3">The sequence shown here is derived from an EMBL/GenBank/DDBJ whole genome shotgun (WGS) entry which is preliminary data.</text>
</comment>
<dbReference type="InterPro" id="IPR000253">
    <property type="entry name" value="FHA_dom"/>
</dbReference>
<accession>A0A9X9WHC0</accession>
<dbReference type="SMART" id="SM00331">
    <property type="entry name" value="PP2C_SIG"/>
    <property type="match status" value="1"/>
</dbReference>
<dbReference type="AlphaFoldDB" id="A0A9X9WHC0"/>
<reference evidence="3" key="3">
    <citation type="journal article" date="2021" name="Syst. Appl. Microbiol.">
        <title>Roseomonas hellenica sp. nov., isolated from roots of wild-growing Alkanna tinctoria.</title>
        <authorList>
            <person name="Rat A."/>
            <person name="Naranjo H.D."/>
            <person name="Lebbe L."/>
            <person name="Cnockaert M."/>
            <person name="Krigas N."/>
            <person name="Grigoriadou K."/>
            <person name="Maloupa E."/>
            <person name="Willems A."/>
        </authorList>
    </citation>
    <scope>NUCLEOTIDE SEQUENCE</scope>
    <source>
        <strain evidence="3">LMG 31161</strain>
    </source>
</reference>
<dbReference type="PROSITE" id="PS50006">
    <property type="entry name" value="FHA_DOMAIN"/>
    <property type="match status" value="1"/>
</dbReference>
<dbReference type="EMBL" id="JAAEDK010000020">
    <property type="protein sequence ID" value="MBR0659730.1"/>
    <property type="molecule type" value="Genomic_DNA"/>
</dbReference>
<dbReference type="CDD" id="cd00060">
    <property type="entry name" value="FHA"/>
    <property type="match status" value="1"/>
</dbReference>
<dbReference type="Gene3D" id="2.60.200.20">
    <property type="match status" value="1"/>
</dbReference>
<keyword evidence="1" id="KW-0378">Hydrolase</keyword>
<dbReference type="SMART" id="SM00240">
    <property type="entry name" value="FHA"/>
    <property type="match status" value="1"/>
</dbReference>
<proteinExistence type="predicted"/>
<organism evidence="3 6">
    <name type="scientific">Neoroseomonas oryzicola</name>
    <dbReference type="NCBI Taxonomy" id="535904"/>
    <lineage>
        <taxon>Bacteria</taxon>
        <taxon>Pseudomonadati</taxon>
        <taxon>Pseudomonadota</taxon>
        <taxon>Alphaproteobacteria</taxon>
        <taxon>Acetobacterales</taxon>
        <taxon>Acetobacteraceae</taxon>
        <taxon>Neoroseomonas</taxon>
    </lineage>
</organism>
<dbReference type="InterPro" id="IPR052016">
    <property type="entry name" value="Bact_Sigma-Reg"/>
</dbReference>
<evidence type="ECO:0000313" key="3">
    <source>
        <dbReference type="EMBL" id="MBR0659730.1"/>
    </source>
</evidence>
<evidence type="ECO:0000313" key="4">
    <source>
        <dbReference type="EMBL" id="NKE17160.1"/>
    </source>
</evidence>